<name>A0AAV1LIU8_9NEOP</name>
<feature type="compositionally biased region" description="Low complexity" evidence="1">
    <location>
        <begin position="585"/>
        <end position="597"/>
    </location>
</feature>
<feature type="compositionally biased region" description="Basic and acidic residues" evidence="1">
    <location>
        <begin position="286"/>
        <end position="309"/>
    </location>
</feature>
<feature type="region of interest" description="Disordered" evidence="1">
    <location>
        <begin position="847"/>
        <end position="866"/>
    </location>
</feature>
<dbReference type="SMART" id="SM00228">
    <property type="entry name" value="PDZ"/>
    <property type="match status" value="1"/>
</dbReference>
<feature type="compositionally biased region" description="Polar residues" evidence="1">
    <location>
        <begin position="1518"/>
        <end position="1537"/>
    </location>
</feature>
<evidence type="ECO:0000259" key="4">
    <source>
        <dbReference type="PROSITE" id="PS50106"/>
    </source>
</evidence>
<keyword evidence="2" id="KW-1133">Transmembrane helix</keyword>
<dbReference type="EMBL" id="CAVLGL010000091">
    <property type="protein sequence ID" value="CAK1595019.1"/>
    <property type="molecule type" value="Genomic_DNA"/>
</dbReference>
<evidence type="ECO:0000256" key="1">
    <source>
        <dbReference type="SAM" id="MobiDB-lite"/>
    </source>
</evidence>
<feature type="compositionally biased region" description="Basic and acidic residues" evidence="1">
    <location>
        <begin position="517"/>
        <end position="530"/>
    </location>
</feature>
<dbReference type="PROSITE" id="PS50106">
    <property type="entry name" value="PDZ"/>
    <property type="match status" value="1"/>
</dbReference>
<dbReference type="Proteomes" id="UP001314205">
    <property type="component" value="Unassembled WGS sequence"/>
</dbReference>
<feature type="compositionally biased region" description="Polar residues" evidence="1">
    <location>
        <begin position="453"/>
        <end position="483"/>
    </location>
</feature>
<keyword evidence="6" id="KW-1185">Reference proteome</keyword>
<feature type="compositionally biased region" description="Basic and acidic residues" evidence="1">
    <location>
        <begin position="400"/>
        <end position="410"/>
    </location>
</feature>
<organism evidence="5 6">
    <name type="scientific">Parnassius mnemosyne</name>
    <name type="common">clouded apollo</name>
    <dbReference type="NCBI Taxonomy" id="213953"/>
    <lineage>
        <taxon>Eukaryota</taxon>
        <taxon>Metazoa</taxon>
        <taxon>Ecdysozoa</taxon>
        <taxon>Arthropoda</taxon>
        <taxon>Hexapoda</taxon>
        <taxon>Insecta</taxon>
        <taxon>Pterygota</taxon>
        <taxon>Neoptera</taxon>
        <taxon>Endopterygota</taxon>
        <taxon>Lepidoptera</taxon>
        <taxon>Glossata</taxon>
        <taxon>Ditrysia</taxon>
        <taxon>Papilionoidea</taxon>
        <taxon>Papilionidae</taxon>
        <taxon>Parnassiinae</taxon>
        <taxon>Parnassini</taxon>
        <taxon>Parnassius</taxon>
        <taxon>Driopa</taxon>
    </lineage>
</organism>
<evidence type="ECO:0000256" key="3">
    <source>
        <dbReference type="SAM" id="SignalP"/>
    </source>
</evidence>
<proteinExistence type="predicted"/>
<feature type="compositionally biased region" description="Basic and acidic residues" evidence="1">
    <location>
        <begin position="419"/>
        <end position="429"/>
    </location>
</feature>
<dbReference type="InterPro" id="IPR001478">
    <property type="entry name" value="PDZ"/>
</dbReference>
<comment type="caution">
    <text evidence="5">The sequence shown here is derived from an EMBL/GenBank/DDBJ whole genome shotgun (WGS) entry which is preliminary data.</text>
</comment>
<feature type="region of interest" description="Disordered" evidence="1">
    <location>
        <begin position="1327"/>
        <end position="1349"/>
    </location>
</feature>
<dbReference type="InterPro" id="IPR036034">
    <property type="entry name" value="PDZ_sf"/>
</dbReference>
<keyword evidence="2" id="KW-0812">Transmembrane</keyword>
<dbReference type="SUPFAM" id="SSF50156">
    <property type="entry name" value="PDZ domain-like"/>
    <property type="match status" value="1"/>
</dbReference>
<evidence type="ECO:0000256" key="2">
    <source>
        <dbReference type="SAM" id="Phobius"/>
    </source>
</evidence>
<feature type="transmembrane region" description="Helical" evidence="2">
    <location>
        <begin position="33"/>
        <end position="52"/>
    </location>
</feature>
<evidence type="ECO:0000313" key="6">
    <source>
        <dbReference type="Proteomes" id="UP001314205"/>
    </source>
</evidence>
<protein>
    <recommendedName>
        <fullName evidence="4">PDZ domain-containing protein</fullName>
    </recommendedName>
</protein>
<reference evidence="5 6" key="1">
    <citation type="submission" date="2023-11" db="EMBL/GenBank/DDBJ databases">
        <authorList>
            <person name="Hedman E."/>
            <person name="Englund M."/>
            <person name="Stromberg M."/>
            <person name="Nyberg Akerstrom W."/>
            <person name="Nylinder S."/>
            <person name="Jareborg N."/>
            <person name="Kallberg Y."/>
            <person name="Kronander E."/>
        </authorList>
    </citation>
    <scope>NUCLEOTIDE SEQUENCE [LARGE SCALE GENOMIC DNA]</scope>
</reference>
<feature type="chain" id="PRO_5043415716" description="PDZ domain-containing protein" evidence="3">
    <location>
        <begin position="24"/>
        <end position="1537"/>
    </location>
</feature>
<feature type="domain" description="PDZ" evidence="4">
    <location>
        <begin position="132"/>
        <end position="196"/>
    </location>
</feature>
<feature type="compositionally biased region" description="Low complexity" evidence="1">
    <location>
        <begin position="251"/>
        <end position="260"/>
    </location>
</feature>
<accession>A0AAV1LIU8</accession>
<dbReference type="Gene3D" id="2.30.42.10">
    <property type="match status" value="1"/>
</dbReference>
<sequence length="1537" mass="171266">MGVLSRLFLVTVLLPCVLGQAQAECFGAGSVAGAAIGAFIGALLLVAAAYYLRKLYWKSRKGKHLVLTTDPESVKDEFAFDNPGFRQDERQTWRNEAPTLPLGGKPSALQAEFTKPEQSKDDSHLQRARIRRVKLWARDFTGLGLRCGGGAREGVHVHSVLRSGPAAAANLQPGDKIKSIKIELTGTPLEDAVAILSLASPYPVELEIVEGGRASGGGWGVRHPLLKRAGSMGDVCTLEKEARLLHPPRSPNTSNSNNSTLETKQGKGGIKKILTEKIITSTTTLERNKKEKKDGAAPTTLERENEKNLKMNSKTRHSDITPGLSKPERNKNRHSTGSDIQIIQPENGITQIEQAEVQKRDYDPKRGMKFGIRVLPPNVPDDGVLKQKSTENGTVVLEKTSIDEPDKPDLQRPAPTTQIKHETETETKKPVVAKRREKMAPPVPNARVKTNESETSLNTSVDTSKTSETSMSSFARSDLNSSGIKRDENGIPQELPPHMFEAAKAARSNRRSSADLVQDKVELKKEEAPKPIKKSKGKAPSPPDTEKNKTDDSILEQLKKVSDFLSNEKQHSSLLHDMSLTPNKSSTSMSISHNTSTPKVIKTKTSRIDESINFSQDDIDDIVSKPFKRESDSLNNFFEDSKSNLSSNQDVHSVVSLNNSDKSEKGSTTIELNNSDITIHSSPLNETGNSASDDVSLLDENERKAASLGDLSRFELRAKINKPSTGTLERAQSLDISADDAEIQESTLSPKKRKAMSVVETTFFDSTTEDVLPDMIDPEKGVVLKQKEPRLSLNIAKTSAIEGLNTFQRNRLKKASEFGNLEDAIVKGSSSSIESDKQEVQDVIVKKSQSKEMDTLKESDDHETSDHLARRIMDENLKVHFKLVSEFAKSTSDGSNASSLESSQEVKTSTENKTSPIKYEEKISMNLDTNIPDDLKMSRNTYVNSLERPKSDMMKKLLAKNPIFNVHVEQTSQKYEASSSTSKDLPTMTDSYKSTMHQPDIVNFDLKTIEPKAREYDEFVSNIRVGSNNNSLTKKPQESVSTEWSEIKDGHGGNVVTISTNNKNMYSEEKRKSYTKSIEIGEPVMRIVPDVIEGIKSRNDQRENRTLYMEPGNVSLTMTQEPIQKTVTVNMTEDEYGNKVITQNVEKFSTQYLTTRTEAPLQIEQMSFGIMKNSGDISELNLEEGAIKDFDKRILDEIKRQNPNMHFTSDEPSYTKTETIILNTTELDEEQAKALMEKLQNDPSFMAQKTPEELSRMGIRIIRDMEDEQTISQDSVEVSKTRYSINPTLMSITQKYAKSDNTAEKGNLAEERIEKDHITEIQVVTPRTEKMKQKKDETSKDKDKIASRQRSPVYREPMLSYELDIELLNDFILNERHHTAKQLNEIKKRTKIEPKKRHADFDLPRNSHIKFRTATYESPKGTIVTSTDLENRRLSQLDQMQLRANNDQPVVSQKPTISAKPSNIPVKMSEKTKPVSQGVSSKIPVFATVKSFSQENLSEKNFSLPRSPPPSLSGSSGNISVTSIIKTSSRSPSGGMI</sequence>
<feature type="region of interest" description="Disordered" evidence="1">
    <location>
        <begin position="241"/>
        <end position="267"/>
    </location>
</feature>
<feature type="compositionally biased region" description="Basic and acidic residues" evidence="1">
    <location>
        <begin position="544"/>
        <end position="553"/>
    </location>
</feature>
<feature type="signal peptide" evidence="3">
    <location>
        <begin position="1"/>
        <end position="23"/>
    </location>
</feature>
<keyword evidence="2" id="KW-0472">Membrane</keyword>
<feature type="region of interest" description="Disordered" evidence="1">
    <location>
        <begin position="284"/>
        <end position="339"/>
    </location>
</feature>
<dbReference type="CDD" id="cd00136">
    <property type="entry name" value="PDZ_canonical"/>
    <property type="match status" value="1"/>
</dbReference>
<evidence type="ECO:0000313" key="5">
    <source>
        <dbReference type="EMBL" id="CAK1595019.1"/>
    </source>
</evidence>
<gene>
    <name evidence="5" type="ORF">PARMNEM_LOCUS14570</name>
</gene>
<feature type="compositionally biased region" description="Basic and acidic residues" evidence="1">
    <location>
        <begin position="849"/>
        <end position="866"/>
    </location>
</feature>
<feature type="region of interest" description="Disordered" evidence="1">
    <location>
        <begin position="572"/>
        <end position="599"/>
    </location>
</feature>
<feature type="compositionally biased region" description="Polar residues" evidence="1">
    <location>
        <begin position="891"/>
        <end position="915"/>
    </location>
</feature>
<feature type="region of interest" description="Disordered" evidence="1">
    <location>
        <begin position="381"/>
        <end position="553"/>
    </location>
</feature>
<keyword evidence="3" id="KW-0732">Signal</keyword>
<feature type="region of interest" description="Disordered" evidence="1">
    <location>
        <begin position="891"/>
        <end position="917"/>
    </location>
</feature>
<feature type="region of interest" description="Disordered" evidence="1">
    <location>
        <begin position="1497"/>
        <end position="1537"/>
    </location>
</feature>
<feature type="compositionally biased region" description="Basic and acidic residues" evidence="1">
    <location>
        <begin position="1327"/>
        <end position="1346"/>
    </location>
</feature>